<accession>A0A1J4UB40</accession>
<dbReference type="Pfam" id="PF00886">
    <property type="entry name" value="Ribosomal_S16"/>
    <property type="match status" value="1"/>
</dbReference>
<dbReference type="GO" id="GO:0003735">
    <property type="term" value="F:structural constituent of ribosome"/>
    <property type="evidence" value="ECO:0007669"/>
    <property type="project" value="InterPro"/>
</dbReference>
<dbReference type="NCBIfam" id="TIGR00002">
    <property type="entry name" value="S16"/>
    <property type="match status" value="1"/>
</dbReference>
<dbReference type="GO" id="GO:0005737">
    <property type="term" value="C:cytoplasm"/>
    <property type="evidence" value="ECO:0007669"/>
    <property type="project" value="UniProtKB-ARBA"/>
</dbReference>
<dbReference type="PANTHER" id="PTHR12919:SF20">
    <property type="entry name" value="SMALL RIBOSOMAL SUBUNIT PROTEIN BS16M"/>
    <property type="match status" value="1"/>
</dbReference>
<reference evidence="4 5" key="1">
    <citation type="journal article" date="2016" name="Environ. Microbiol.">
        <title>Genomic resolution of a cold subsurface aquifer community provides metabolic insights for novel microbes adapted to high CO concentrations.</title>
        <authorList>
            <person name="Probst A.J."/>
            <person name="Castelle C.J."/>
            <person name="Singh A."/>
            <person name="Brown C.T."/>
            <person name="Anantharaman K."/>
            <person name="Sharon I."/>
            <person name="Hug L.A."/>
            <person name="Burstein D."/>
            <person name="Emerson J.B."/>
            <person name="Thomas B.C."/>
            <person name="Banfield J.F."/>
        </authorList>
    </citation>
    <scope>NUCLEOTIDE SEQUENCE [LARGE SCALE GENOMIC DNA]</scope>
    <source>
        <strain evidence="4">CG1_02_32_51</strain>
    </source>
</reference>
<dbReference type="AlphaFoldDB" id="A0A1J4UB40"/>
<dbReference type="STRING" id="1805238.AUJ23_01520"/>
<comment type="caution">
    <text evidence="4">The sequence shown here is derived from an EMBL/GenBank/DDBJ whole genome shotgun (WGS) entry which is preliminary data.</text>
</comment>
<dbReference type="InterPro" id="IPR000307">
    <property type="entry name" value="Ribosomal_bS16"/>
</dbReference>
<evidence type="ECO:0000256" key="3">
    <source>
        <dbReference type="ARBA" id="ARBA00035310"/>
    </source>
</evidence>
<dbReference type="EMBL" id="MNVC01000016">
    <property type="protein sequence ID" value="OIO19742.1"/>
    <property type="molecule type" value="Genomic_DNA"/>
</dbReference>
<keyword evidence="1 4" id="KW-0689">Ribosomal protein</keyword>
<dbReference type="GO" id="GO:0006412">
    <property type="term" value="P:translation"/>
    <property type="evidence" value="ECO:0007669"/>
    <property type="project" value="InterPro"/>
</dbReference>
<evidence type="ECO:0000256" key="1">
    <source>
        <dbReference type="ARBA" id="ARBA00022980"/>
    </source>
</evidence>
<dbReference type="PANTHER" id="PTHR12919">
    <property type="entry name" value="30S RIBOSOMAL PROTEIN S16"/>
    <property type="match status" value="1"/>
</dbReference>
<dbReference type="Proteomes" id="UP000181941">
    <property type="component" value="Unassembled WGS sequence"/>
</dbReference>
<evidence type="ECO:0000313" key="4">
    <source>
        <dbReference type="EMBL" id="OIO19742.1"/>
    </source>
</evidence>
<evidence type="ECO:0000256" key="2">
    <source>
        <dbReference type="ARBA" id="ARBA00023274"/>
    </source>
</evidence>
<name>A0A1J4UB40_9BACT</name>
<keyword evidence="2" id="KW-0687">Ribonucleoprotein</keyword>
<gene>
    <name evidence="4" type="ORF">AUJ23_01520</name>
</gene>
<proteinExistence type="predicted"/>
<dbReference type="SUPFAM" id="SSF54565">
    <property type="entry name" value="Ribosomal protein S16"/>
    <property type="match status" value="1"/>
</dbReference>
<sequence>MGKRKNPTYRLIVSEKARDTQYNSLEILGNYNPIQIPKVLELKADRIKYWISKGAQTSNTVNNILVREGIIEGKKRKSVTISNKRKVKIGAKKVELAEKENSKKALVEKAIAEVKTSAEKV</sequence>
<dbReference type="Gene3D" id="3.30.1320.10">
    <property type="match status" value="1"/>
</dbReference>
<organism evidence="4 5">
    <name type="scientific">Candidatus Magasanikbacteria bacterium CG1_02_32_51</name>
    <dbReference type="NCBI Taxonomy" id="1805238"/>
    <lineage>
        <taxon>Bacteria</taxon>
        <taxon>Candidatus Magasanikiibacteriota</taxon>
    </lineage>
</organism>
<dbReference type="InterPro" id="IPR023803">
    <property type="entry name" value="Ribosomal_bS16_dom_sf"/>
</dbReference>
<protein>
    <recommendedName>
        <fullName evidence="3">30S ribosomal protein S16</fullName>
    </recommendedName>
</protein>
<evidence type="ECO:0000313" key="5">
    <source>
        <dbReference type="Proteomes" id="UP000181941"/>
    </source>
</evidence>
<dbReference type="GO" id="GO:0015935">
    <property type="term" value="C:small ribosomal subunit"/>
    <property type="evidence" value="ECO:0007669"/>
    <property type="project" value="TreeGrafter"/>
</dbReference>